<keyword evidence="2" id="KW-1185">Reference proteome</keyword>
<evidence type="ECO:0000313" key="1">
    <source>
        <dbReference type="EMBL" id="TCU60080.1"/>
    </source>
</evidence>
<accession>A0A4R3TEU3</accession>
<organism evidence="1 2">
    <name type="scientific">Longicatena caecimuris</name>
    <dbReference type="NCBI Taxonomy" id="1796635"/>
    <lineage>
        <taxon>Bacteria</taxon>
        <taxon>Bacillati</taxon>
        <taxon>Bacillota</taxon>
        <taxon>Erysipelotrichia</taxon>
        <taxon>Erysipelotrichales</taxon>
        <taxon>Erysipelotrichaceae</taxon>
        <taxon>Longicatena</taxon>
    </lineage>
</organism>
<dbReference type="NCBIfam" id="NF007714">
    <property type="entry name" value="PRK10410.1-2"/>
    <property type="match status" value="1"/>
</dbReference>
<dbReference type="Pfam" id="PF11756">
    <property type="entry name" value="YgbA_NO"/>
    <property type="match status" value="1"/>
</dbReference>
<proteinExistence type="predicted"/>
<dbReference type="InterPro" id="IPR020483">
    <property type="entry name" value="Uncharacterised_YgbA"/>
</dbReference>
<gene>
    <name evidence="1" type="ORF">EDD61_109120</name>
</gene>
<dbReference type="AlphaFoldDB" id="A0A4R3TEU3"/>
<reference evidence="1 2" key="1">
    <citation type="submission" date="2019-03" db="EMBL/GenBank/DDBJ databases">
        <title>Genomic Encyclopedia of Type Strains, Phase IV (KMG-IV): sequencing the most valuable type-strain genomes for metagenomic binning, comparative biology and taxonomic classification.</title>
        <authorList>
            <person name="Goeker M."/>
        </authorList>
    </citation>
    <scope>NUCLEOTIDE SEQUENCE [LARGE SCALE GENOMIC DNA]</scope>
    <source>
        <strain evidence="1 2">DSM 29481</strain>
    </source>
</reference>
<dbReference type="RefSeq" id="WP_132224780.1">
    <property type="nucleotide sequence ID" value="NZ_JADPGE010000030.1"/>
</dbReference>
<dbReference type="Proteomes" id="UP000295773">
    <property type="component" value="Unassembled WGS sequence"/>
</dbReference>
<sequence length="115" mass="14117">MRKHITKKRDQEKQTIRFMIDLYCHKHHKQHPCQECEDLYAYASKRIEHCPFMETKTFCSSCKVHCYRKEQRDKIKEVMRFSGPYMLLYHPLMALRHMINTSKQHWEKRKTKGVS</sequence>
<name>A0A4R3TEU3_9FIRM</name>
<evidence type="ECO:0000313" key="2">
    <source>
        <dbReference type="Proteomes" id="UP000295773"/>
    </source>
</evidence>
<dbReference type="EMBL" id="SMBP01000009">
    <property type="protein sequence ID" value="TCU60080.1"/>
    <property type="molecule type" value="Genomic_DNA"/>
</dbReference>
<comment type="caution">
    <text evidence="1">The sequence shown here is derived from an EMBL/GenBank/DDBJ whole genome shotgun (WGS) entry which is preliminary data.</text>
</comment>
<protein>
    <submittedName>
        <fullName evidence="1">YbgA-like uncharacterized protein</fullName>
    </submittedName>
</protein>